<dbReference type="STRING" id="2756.BFR44_01785"/>
<dbReference type="AlphaFoldDB" id="A0A1D2L7X8"/>
<reference evidence="1 3" key="1">
    <citation type="submission" date="2017-09" db="EMBL/GenBank/DDBJ databases">
        <title>Complete Genome Sequences of Two Strains of the Meat Spoilage Bacterium Brochothrix thermosphacta Isolated from Ground Chicken.</title>
        <authorList>
            <person name="Paoli G.C."/>
            <person name="Wijey C."/>
            <person name="Chen C.-Y."/>
            <person name="Nguyen L."/>
            <person name="Yan X."/>
            <person name="Irwin P.L."/>
        </authorList>
    </citation>
    <scope>NUCLEOTIDE SEQUENCE [LARGE SCALE GENOMIC DNA]</scope>
    <source>
        <strain evidence="1 3">BI</strain>
    </source>
</reference>
<evidence type="ECO:0000313" key="2">
    <source>
        <dbReference type="EMBL" id="SPP26590.1"/>
    </source>
</evidence>
<dbReference type="KEGG" id="bths:CNY62_01790"/>
<dbReference type="OrthoDB" id="9807498at2"/>
<evidence type="ECO:0000313" key="4">
    <source>
        <dbReference type="Proteomes" id="UP000270190"/>
    </source>
</evidence>
<dbReference type="PANTHER" id="PTHR30217">
    <property type="entry name" value="PEPTIDASE U32 FAMILY"/>
    <property type="match status" value="1"/>
</dbReference>
<dbReference type="RefSeq" id="WP_029092270.1">
    <property type="nucleotide sequence ID" value="NZ_CBCPJR010000001.1"/>
</dbReference>
<reference evidence="4" key="3">
    <citation type="submission" date="2018-04" db="EMBL/GenBank/DDBJ databases">
        <authorList>
            <person name="Illikoud N."/>
        </authorList>
    </citation>
    <scope>NUCLEOTIDE SEQUENCE [LARGE SCALE GENOMIC DNA]</scope>
</reference>
<dbReference type="Proteomes" id="UP000270190">
    <property type="component" value="Unassembled WGS sequence"/>
</dbReference>
<reference evidence="2" key="2">
    <citation type="submission" date="2018-04" db="EMBL/GenBank/DDBJ databases">
        <authorList>
            <person name="Go L.Y."/>
            <person name="Mitchell J.A."/>
        </authorList>
    </citation>
    <scope>NUCLEOTIDE SEQUENCE</scope>
    <source>
        <strain evidence="2">BSAS1 3</strain>
    </source>
</reference>
<name>A0A1D2L7X8_BROTH</name>
<organism evidence="1 3">
    <name type="scientific">Brochothrix thermosphacta</name>
    <name type="common">Microbacterium thermosphactum</name>
    <dbReference type="NCBI Taxonomy" id="2756"/>
    <lineage>
        <taxon>Bacteria</taxon>
        <taxon>Bacillati</taxon>
        <taxon>Bacillota</taxon>
        <taxon>Bacilli</taxon>
        <taxon>Bacillales</taxon>
        <taxon>Listeriaceae</taxon>
        <taxon>Brochothrix</taxon>
    </lineage>
</organism>
<dbReference type="EC" id="3.4.-.-" evidence="2"/>
<keyword evidence="3" id="KW-1185">Reference proteome</keyword>
<dbReference type="Pfam" id="PF01136">
    <property type="entry name" value="Peptidase_U32"/>
    <property type="match status" value="1"/>
</dbReference>
<protein>
    <submittedName>
        <fullName evidence="1">Peptidase U32</fullName>
    </submittedName>
    <submittedName>
        <fullName evidence="2">Putative peptidase, U32 family small subunit</fullName>
        <ecNumber evidence="2">3.4.-.-</ecNumber>
    </submittedName>
</protein>
<dbReference type="GO" id="GO:0016787">
    <property type="term" value="F:hydrolase activity"/>
    <property type="evidence" value="ECO:0007669"/>
    <property type="project" value="UniProtKB-KW"/>
</dbReference>
<accession>A0A1D2L7X8</accession>
<dbReference type="PANTHER" id="PTHR30217:SF12">
    <property type="entry name" value="U32 FAMILY PEPTIDASE"/>
    <property type="match status" value="1"/>
</dbReference>
<evidence type="ECO:0000313" key="1">
    <source>
        <dbReference type="EMBL" id="ATF25218.1"/>
    </source>
</evidence>
<gene>
    <name evidence="2" type="primary">yrrN</name>
    <name evidence="2" type="ORF">BTBSAS_100059</name>
    <name evidence="1" type="ORF">CNY62_01790</name>
</gene>
<sequence length="306" mass="34600">MIEISTTIKSLEQAEALLKAGVNKLLFGEDQFGLRLGQSFNRIEQEQLVKLAHTYDAKVCVMVNSLMHNQQMEAIPDYLAFLKKIGVDEIMAGDPGVFQVMKQPEYALPYIYDAQTMVVSARQINFWAKRGAVGGMLAHEVPYEELVKLTPALEVPATFLVYGAACIHQSRRPLIQNYLNYVKTDESVGKERGLFISEPRKKDTQYSIYEDVNGTHIFANHDVNLMGYMDRLSAINITSWKLDGLFVSESAFVAIAELFVGVKKLLEKGELTEQHLVEFDSQLQVLHPQERSIDTGFFLMDPEEVK</sequence>
<keyword evidence="2" id="KW-0378">Hydrolase</keyword>
<dbReference type="InterPro" id="IPR001539">
    <property type="entry name" value="Peptidase_U32"/>
</dbReference>
<dbReference type="Proteomes" id="UP000243591">
    <property type="component" value="Chromosome"/>
</dbReference>
<dbReference type="InterPro" id="IPR051454">
    <property type="entry name" value="RNA/ubiquinone_mod_enzymes"/>
</dbReference>
<evidence type="ECO:0000313" key="3">
    <source>
        <dbReference type="Proteomes" id="UP000243591"/>
    </source>
</evidence>
<dbReference type="GeneID" id="66538179"/>
<dbReference type="EMBL" id="OUNC01000002">
    <property type="protein sequence ID" value="SPP26590.1"/>
    <property type="molecule type" value="Genomic_DNA"/>
</dbReference>
<proteinExistence type="predicted"/>
<dbReference type="EMBL" id="CP023483">
    <property type="protein sequence ID" value="ATF25218.1"/>
    <property type="molecule type" value="Genomic_DNA"/>
</dbReference>